<dbReference type="Pfam" id="PF07714">
    <property type="entry name" value="PK_Tyr_Ser-Thr"/>
    <property type="match status" value="1"/>
</dbReference>
<dbReference type="EMBL" id="JANJYJ010000005">
    <property type="protein sequence ID" value="KAK3212839.1"/>
    <property type="molecule type" value="Genomic_DNA"/>
</dbReference>
<evidence type="ECO:0000256" key="12">
    <source>
        <dbReference type="ARBA" id="ARBA00022989"/>
    </source>
</evidence>
<dbReference type="PANTHER" id="PTHR45974">
    <property type="entry name" value="RECEPTOR-LIKE PROTEIN 55"/>
    <property type="match status" value="1"/>
</dbReference>
<keyword evidence="4" id="KW-0433">Leucine-rich repeat</keyword>
<sequence>MKRKYAFTLVDCSNLSDNNLNGTIPRSFSDLPSLQKLSLEYNSLTGYVPANMWRNLSFSTNARLTLDLRYNLLSNIVGDINLPYNVTLSECRDSKDRNKFGNFSRHYSSGSGQCFGNICNASRASMKIDGVKDFKFKELAMATDNFISSTQMLVYEFVPNGTLRDWLSSKGKESLNFGMRLRVALDSAKGLLYLHTEANPPVFHRDIKAINILLDSKFNVKVADFGLLRLAPVLDEDGTMPTHVSTIVKGTPGYLDPEYFLTHKLTDKSDVYSLGVVLLELLTGMQPISHGKNIVREVKVAHQLGMMFSIIDSRMGSYPSECIEKLLSLALSCCHDKSEHRPSMLDVVRELENIVNMVPASDPTIIESTRSVFSGHSTAASSLTMMSKDPYMSNNVSGNDLVSNINPIITPR</sequence>
<evidence type="ECO:0000256" key="13">
    <source>
        <dbReference type="ARBA" id="ARBA00023136"/>
    </source>
</evidence>
<keyword evidence="13" id="KW-0472">Membrane</keyword>
<dbReference type="InterPro" id="IPR001245">
    <property type="entry name" value="Ser-Thr/Tyr_kinase_cat_dom"/>
</dbReference>
<dbReference type="InterPro" id="IPR000719">
    <property type="entry name" value="Prot_kinase_dom"/>
</dbReference>
<evidence type="ECO:0000256" key="7">
    <source>
        <dbReference type="ARBA" id="ARBA00022729"/>
    </source>
</evidence>
<dbReference type="GO" id="GO:0004674">
    <property type="term" value="F:protein serine/threonine kinase activity"/>
    <property type="evidence" value="ECO:0007669"/>
    <property type="project" value="UniProtKB-KW"/>
</dbReference>
<evidence type="ECO:0000256" key="4">
    <source>
        <dbReference type="ARBA" id="ARBA00022614"/>
    </source>
</evidence>
<evidence type="ECO:0000256" key="5">
    <source>
        <dbReference type="ARBA" id="ARBA00022679"/>
    </source>
</evidence>
<keyword evidence="3" id="KW-0723">Serine/threonine-protein kinase</keyword>
<keyword evidence="11" id="KW-0067">ATP-binding</keyword>
<organism evidence="16 17">
    <name type="scientific">Dipteronia sinensis</name>
    <dbReference type="NCBI Taxonomy" id="43782"/>
    <lineage>
        <taxon>Eukaryota</taxon>
        <taxon>Viridiplantae</taxon>
        <taxon>Streptophyta</taxon>
        <taxon>Embryophyta</taxon>
        <taxon>Tracheophyta</taxon>
        <taxon>Spermatophyta</taxon>
        <taxon>Magnoliopsida</taxon>
        <taxon>eudicotyledons</taxon>
        <taxon>Gunneridae</taxon>
        <taxon>Pentapetalae</taxon>
        <taxon>rosids</taxon>
        <taxon>malvids</taxon>
        <taxon>Sapindales</taxon>
        <taxon>Sapindaceae</taxon>
        <taxon>Hippocastanoideae</taxon>
        <taxon>Acereae</taxon>
        <taxon>Dipteronia</taxon>
    </lineage>
</organism>
<dbReference type="InterPro" id="IPR011009">
    <property type="entry name" value="Kinase-like_dom_sf"/>
</dbReference>
<dbReference type="Proteomes" id="UP001281410">
    <property type="component" value="Unassembled WGS sequence"/>
</dbReference>
<evidence type="ECO:0000313" key="16">
    <source>
        <dbReference type="EMBL" id="KAK3212839.1"/>
    </source>
</evidence>
<evidence type="ECO:0000256" key="10">
    <source>
        <dbReference type="ARBA" id="ARBA00022777"/>
    </source>
</evidence>
<keyword evidence="8" id="KW-0677">Repeat</keyword>
<protein>
    <recommendedName>
        <fullName evidence="2">non-specific serine/threonine protein kinase</fullName>
        <ecNumber evidence="2">2.7.11.1</ecNumber>
    </recommendedName>
</protein>
<dbReference type="SMART" id="SM00220">
    <property type="entry name" value="S_TKc"/>
    <property type="match status" value="1"/>
</dbReference>
<dbReference type="GO" id="GO:0005524">
    <property type="term" value="F:ATP binding"/>
    <property type="evidence" value="ECO:0007669"/>
    <property type="project" value="UniProtKB-KW"/>
</dbReference>
<keyword evidence="17" id="KW-1185">Reference proteome</keyword>
<keyword evidence="7" id="KW-0732">Signal</keyword>
<evidence type="ECO:0000256" key="3">
    <source>
        <dbReference type="ARBA" id="ARBA00022527"/>
    </source>
</evidence>
<gene>
    <name evidence="16" type="ORF">Dsin_017545</name>
</gene>
<proteinExistence type="predicted"/>
<dbReference type="PROSITE" id="PS00108">
    <property type="entry name" value="PROTEIN_KINASE_ST"/>
    <property type="match status" value="1"/>
</dbReference>
<reference evidence="16" key="1">
    <citation type="journal article" date="2023" name="Plant J.">
        <title>Genome sequences and population genomics provide insights into the demographic history, inbreeding, and mutation load of two 'living fossil' tree species of Dipteronia.</title>
        <authorList>
            <person name="Feng Y."/>
            <person name="Comes H.P."/>
            <person name="Chen J."/>
            <person name="Zhu S."/>
            <person name="Lu R."/>
            <person name="Zhang X."/>
            <person name="Li P."/>
            <person name="Qiu J."/>
            <person name="Olsen K.M."/>
            <person name="Qiu Y."/>
        </authorList>
    </citation>
    <scope>NUCLEOTIDE SEQUENCE</scope>
    <source>
        <strain evidence="16">NBL</strain>
    </source>
</reference>
<evidence type="ECO:0000256" key="14">
    <source>
        <dbReference type="ARBA" id="ARBA00023180"/>
    </source>
</evidence>
<dbReference type="InterPro" id="IPR032675">
    <property type="entry name" value="LRR_dom_sf"/>
</dbReference>
<dbReference type="PANTHER" id="PTHR45974:SF216">
    <property type="entry name" value="PROTEIN KINASE DOMAIN-CONTAINING PROTEIN"/>
    <property type="match status" value="1"/>
</dbReference>
<evidence type="ECO:0000256" key="8">
    <source>
        <dbReference type="ARBA" id="ARBA00022737"/>
    </source>
</evidence>
<evidence type="ECO:0000256" key="1">
    <source>
        <dbReference type="ARBA" id="ARBA00004167"/>
    </source>
</evidence>
<dbReference type="SUPFAM" id="SSF52058">
    <property type="entry name" value="L domain-like"/>
    <property type="match status" value="1"/>
</dbReference>
<evidence type="ECO:0000259" key="15">
    <source>
        <dbReference type="PROSITE" id="PS50011"/>
    </source>
</evidence>
<dbReference type="SUPFAM" id="SSF56112">
    <property type="entry name" value="Protein kinase-like (PK-like)"/>
    <property type="match status" value="1"/>
</dbReference>
<keyword evidence="12" id="KW-1133">Transmembrane helix</keyword>
<feature type="domain" description="Protein kinase" evidence="15">
    <location>
        <begin position="1"/>
        <end position="365"/>
    </location>
</feature>
<dbReference type="Gene3D" id="3.80.10.10">
    <property type="entry name" value="Ribonuclease Inhibitor"/>
    <property type="match status" value="1"/>
</dbReference>
<accession>A0AAE0E6M7</accession>
<keyword evidence="6" id="KW-0812">Transmembrane</keyword>
<dbReference type="PROSITE" id="PS50011">
    <property type="entry name" value="PROTEIN_KINASE_DOM"/>
    <property type="match status" value="1"/>
</dbReference>
<dbReference type="FunFam" id="1.10.510.10:FF:000453">
    <property type="entry name" value="LRR receptor-like serine/threonine-protein kinase HSL2"/>
    <property type="match status" value="1"/>
</dbReference>
<evidence type="ECO:0000313" key="17">
    <source>
        <dbReference type="Proteomes" id="UP001281410"/>
    </source>
</evidence>
<keyword evidence="5" id="KW-0808">Transferase</keyword>
<dbReference type="Gene3D" id="1.10.510.10">
    <property type="entry name" value="Transferase(Phosphotransferase) domain 1"/>
    <property type="match status" value="1"/>
</dbReference>
<keyword evidence="14" id="KW-0325">Glycoprotein</keyword>
<keyword evidence="10" id="KW-0418">Kinase</keyword>
<dbReference type="GO" id="GO:0016020">
    <property type="term" value="C:membrane"/>
    <property type="evidence" value="ECO:0007669"/>
    <property type="project" value="UniProtKB-SubCell"/>
</dbReference>
<comment type="caution">
    <text evidence="16">The sequence shown here is derived from an EMBL/GenBank/DDBJ whole genome shotgun (WGS) entry which is preliminary data.</text>
</comment>
<keyword evidence="9" id="KW-0547">Nucleotide-binding</keyword>
<dbReference type="InterPro" id="IPR008271">
    <property type="entry name" value="Ser/Thr_kinase_AS"/>
</dbReference>
<evidence type="ECO:0000256" key="9">
    <source>
        <dbReference type="ARBA" id="ARBA00022741"/>
    </source>
</evidence>
<dbReference type="EC" id="2.7.11.1" evidence="2"/>
<comment type="subcellular location">
    <subcellularLocation>
        <location evidence="1">Membrane</location>
        <topology evidence="1">Single-pass membrane protein</topology>
    </subcellularLocation>
</comment>
<name>A0AAE0E6M7_9ROSI</name>
<evidence type="ECO:0000256" key="2">
    <source>
        <dbReference type="ARBA" id="ARBA00012513"/>
    </source>
</evidence>
<dbReference type="AlphaFoldDB" id="A0AAE0E6M7"/>
<evidence type="ECO:0000256" key="11">
    <source>
        <dbReference type="ARBA" id="ARBA00022840"/>
    </source>
</evidence>
<evidence type="ECO:0000256" key="6">
    <source>
        <dbReference type="ARBA" id="ARBA00022692"/>
    </source>
</evidence>